<keyword evidence="3" id="KW-1185">Reference proteome</keyword>
<accession>A0A066RXG2</accession>
<dbReference type="RefSeq" id="WP_036750424.1">
    <property type="nucleotide sequence ID" value="NZ_JAGSGC010000015.1"/>
</dbReference>
<feature type="signal peptide" evidence="1">
    <location>
        <begin position="1"/>
        <end position="23"/>
    </location>
</feature>
<sequence length="531" mass="59104">MNKTNFGLLSACILAGSPLSVFAGTTDGFCFNDSSYPVHRDRACNLEKWVKNQQVPTQLQQLDTGNSASLLLQPEDLVGDLLLRQNDSVLEVSKRYQNCKDVYENFRKQARQTAGTIECQTGPNDFVPSSYYGSGNYCSVSGNIETCYASKLTLTPDAADISQVQPVANYSGNLVKTTRKNELSYRQGYIPVSNGGITFFVKGTVTDRKQTSLVNQQLWTGSIKSPVNPTPYFELTCVGETRVDPVTISLTYRNANMTQVGFLGGSLIRAFDQDKLKTFKQNCVSNVRLSLVNHQDIATGNWSFNFERTGGSYIDELVRFGEQLLKDANYVIAEHNTLQKISTNTNAIKQDILAEINVNWNNIASTVTVHDFFNAGAIPQRYQGESYKNTLVVNTELSVTGADGQAVPNFSLMSQLVEELKGQGISAIGQLFNFSIGYLYDDYFNQKYSDEYLANWDSMIVLSQISGLINDENNDNTVEDLVLRIESLKQSKQEKVQGISAVIEHFLYIVDIADAAEVEKLNELRNKLEKL</sequence>
<evidence type="ECO:0000313" key="3">
    <source>
        <dbReference type="Proteomes" id="UP000027192"/>
    </source>
</evidence>
<evidence type="ECO:0000256" key="1">
    <source>
        <dbReference type="SAM" id="SignalP"/>
    </source>
</evidence>
<dbReference type="OrthoDB" id="5904357at2"/>
<protein>
    <submittedName>
        <fullName evidence="2">Uncharacterized protein</fullName>
    </submittedName>
</protein>
<dbReference type="Proteomes" id="UP000027192">
    <property type="component" value="Unassembled WGS sequence"/>
</dbReference>
<proteinExistence type="predicted"/>
<dbReference type="AlphaFoldDB" id="A0A066RXG2"/>
<dbReference type="STRING" id="1654360.EA58_06590"/>
<dbReference type="EMBL" id="JMIB01000009">
    <property type="protein sequence ID" value="KDM92382.1"/>
    <property type="molecule type" value="Genomic_DNA"/>
</dbReference>
<keyword evidence="1" id="KW-0732">Signal</keyword>
<evidence type="ECO:0000313" key="2">
    <source>
        <dbReference type="EMBL" id="KDM92382.1"/>
    </source>
</evidence>
<gene>
    <name evidence="2" type="ORF">EA58_06590</name>
</gene>
<reference evidence="2 3" key="1">
    <citation type="submission" date="2014-04" db="EMBL/GenBank/DDBJ databases">
        <title>Draft genome sequence of Photobacterium halotolerans S2753: a solonamide, ngercheumicin and holomycin producer.</title>
        <authorList>
            <person name="Machado H.R."/>
            <person name="Gram L."/>
        </authorList>
    </citation>
    <scope>NUCLEOTIDE SEQUENCE [LARGE SCALE GENOMIC DNA]</scope>
    <source>
        <strain evidence="2 3">S2753</strain>
    </source>
</reference>
<comment type="caution">
    <text evidence="2">The sequence shown here is derived from an EMBL/GenBank/DDBJ whole genome shotgun (WGS) entry which is preliminary data.</text>
</comment>
<organism evidence="2 3">
    <name type="scientific">Photobacterium galatheae</name>
    <dbReference type="NCBI Taxonomy" id="1654360"/>
    <lineage>
        <taxon>Bacteria</taxon>
        <taxon>Pseudomonadati</taxon>
        <taxon>Pseudomonadota</taxon>
        <taxon>Gammaproteobacteria</taxon>
        <taxon>Vibrionales</taxon>
        <taxon>Vibrionaceae</taxon>
        <taxon>Photobacterium</taxon>
    </lineage>
</organism>
<name>A0A066RXG2_9GAMM</name>
<feature type="chain" id="PRO_5001630761" evidence="1">
    <location>
        <begin position="24"/>
        <end position="531"/>
    </location>
</feature>